<dbReference type="EMBL" id="LBOG01000002">
    <property type="protein sequence ID" value="KKP30525.1"/>
    <property type="molecule type" value="Genomic_DNA"/>
</dbReference>
<keyword evidence="5 8" id="KW-0804">Transcription</keyword>
<evidence type="ECO:0000256" key="9">
    <source>
        <dbReference type="RuleBase" id="RU000556"/>
    </source>
</evidence>
<dbReference type="InterPro" id="IPR036953">
    <property type="entry name" value="GreA/GreB_C_sf"/>
</dbReference>
<feature type="domain" description="Transcription elongation factor GreA/GreB N-terminal" evidence="11">
    <location>
        <begin position="6"/>
        <end position="76"/>
    </location>
</feature>
<dbReference type="PIRSF" id="PIRSF006092">
    <property type="entry name" value="GreA_GreB"/>
    <property type="match status" value="1"/>
</dbReference>
<evidence type="ECO:0000313" key="13">
    <source>
        <dbReference type="Proteomes" id="UP000034934"/>
    </source>
</evidence>
<dbReference type="FunFam" id="1.10.287.180:FF:000001">
    <property type="entry name" value="Transcription elongation factor GreA"/>
    <property type="match status" value="1"/>
</dbReference>
<evidence type="ECO:0000256" key="5">
    <source>
        <dbReference type="ARBA" id="ARBA00023163"/>
    </source>
</evidence>
<dbReference type="GO" id="GO:0032784">
    <property type="term" value="P:regulation of DNA-templated transcription elongation"/>
    <property type="evidence" value="ECO:0007669"/>
    <property type="project" value="UniProtKB-UniRule"/>
</dbReference>
<dbReference type="InterPro" id="IPR001437">
    <property type="entry name" value="Tscrpt_elong_fac_GreA/B_C"/>
</dbReference>
<keyword evidence="3 8" id="KW-0805">Transcription regulation</keyword>
<evidence type="ECO:0000256" key="7">
    <source>
        <dbReference type="ARBA" id="ARBA00030776"/>
    </source>
</evidence>
<comment type="function">
    <text evidence="6 8 9">Necessary for efficient RNA polymerase transcription elongation past template-encoded arresting sites. The arresting sites in DNA have the property of trapping a certain fraction of elongating RNA polymerases that pass through, resulting in locked ternary complexes. Cleavage of the nascent transcript by cleavage factors such as GreA or GreB allows the resumption of elongation from the new 3'terminus. GreA releases sequences of 2 to 3 nucleotides.</text>
</comment>
<dbReference type="PANTHER" id="PTHR30437:SF4">
    <property type="entry name" value="TRANSCRIPTION ELONGATION FACTOR GREA"/>
    <property type="match status" value="1"/>
</dbReference>
<dbReference type="PANTHER" id="PTHR30437">
    <property type="entry name" value="TRANSCRIPTION ELONGATION FACTOR GREA"/>
    <property type="match status" value="1"/>
</dbReference>
<organism evidence="12 13">
    <name type="scientific">Candidatus Nomurabacteria bacterium GW2011_GWF1_31_48</name>
    <dbReference type="NCBI Taxonomy" id="1618767"/>
    <lineage>
        <taxon>Bacteria</taxon>
        <taxon>Candidatus Nomuraibacteriota</taxon>
    </lineage>
</organism>
<reference evidence="12 13" key="1">
    <citation type="journal article" date="2015" name="Nature">
        <title>rRNA introns, odd ribosomes, and small enigmatic genomes across a large radiation of phyla.</title>
        <authorList>
            <person name="Brown C.T."/>
            <person name="Hug L.A."/>
            <person name="Thomas B.C."/>
            <person name="Sharon I."/>
            <person name="Castelle C.J."/>
            <person name="Singh A."/>
            <person name="Wilkins M.J."/>
            <person name="Williams K.H."/>
            <person name="Banfield J.F."/>
        </authorList>
    </citation>
    <scope>NUCLEOTIDE SEQUENCE [LARGE SCALE GENOMIC DNA]</scope>
</reference>
<dbReference type="GO" id="GO:0006354">
    <property type="term" value="P:DNA-templated transcription elongation"/>
    <property type="evidence" value="ECO:0007669"/>
    <property type="project" value="TreeGrafter"/>
</dbReference>
<dbReference type="InterPro" id="IPR036805">
    <property type="entry name" value="Tscrpt_elong_fac_GreA/B_N_sf"/>
</dbReference>
<keyword evidence="12" id="KW-0648">Protein biosynthesis</keyword>
<dbReference type="Pfam" id="PF01272">
    <property type="entry name" value="GreA_GreB"/>
    <property type="match status" value="1"/>
</dbReference>
<dbReference type="Pfam" id="PF03449">
    <property type="entry name" value="GreA_GreB_N"/>
    <property type="match status" value="1"/>
</dbReference>
<dbReference type="GO" id="GO:0003746">
    <property type="term" value="F:translation elongation factor activity"/>
    <property type="evidence" value="ECO:0007669"/>
    <property type="project" value="UniProtKB-KW"/>
</dbReference>
<evidence type="ECO:0000256" key="2">
    <source>
        <dbReference type="ARBA" id="ARBA00013729"/>
    </source>
</evidence>
<comment type="caution">
    <text evidence="12">The sequence shown here is derived from an EMBL/GenBank/DDBJ whole genome shotgun (WGS) entry which is preliminary data.</text>
</comment>
<dbReference type="GO" id="GO:0070063">
    <property type="term" value="F:RNA polymerase binding"/>
    <property type="evidence" value="ECO:0007669"/>
    <property type="project" value="InterPro"/>
</dbReference>
<dbReference type="InterPro" id="IPR006359">
    <property type="entry name" value="Tscrpt_elong_fac_GreA"/>
</dbReference>
<evidence type="ECO:0000256" key="1">
    <source>
        <dbReference type="ARBA" id="ARBA00008213"/>
    </source>
</evidence>
<dbReference type="NCBIfam" id="TIGR01462">
    <property type="entry name" value="greA"/>
    <property type="match status" value="1"/>
</dbReference>
<evidence type="ECO:0000313" key="12">
    <source>
        <dbReference type="EMBL" id="KKP30525.1"/>
    </source>
</evidence>
<protein>
    <recommendedName>
        <fullName evidence="2 8">Transcription elongation factor GreA</fullName>
    </recommendedName>
    <alternativeName>
        <fullName evidence="7 8">Transcript cleavage factor GreA</fullName>
    </alternativeName>
</protein>
<keyword evidence="4 8" id="KW-0238">DNA-binding</keyword>
<dbReference type="Gene3D" id="1.10.287.180">
    <property type="entry name" value="Transcription elongation factor, GreA/GreB, N-terminal domain"/>
    <property type="match status" value="1"/>
</dbReference>
<dbReference type="SUPFAM" id="SSF54534">
    <property type="entry name" value="FKBP-like"/>
    <property type="match status" value="1"/>
</dbReference>
<dbReference type="Proteomes" id="UP000034934">
    <property type="component" value="Unassembled WGS sequence"/>
</dbReference>
<dbReference type="InterPro" id="IPR018151">
    <property type="entry name" value="TF_GreA/GreB_CS"/>
</dbReference>
<comment type="similarity">
    <text evidence="1 8 9">Belongs to the GreA/GreB family.</text>
</comment>
<sequence>MEQSENYITEEKFKALKLELIDLKGPKRKEILDTLAYAKSLGDLSENAEYHQAREDQGKLEERIQKVEEILRSSKVVSASGGDIIEIGSKVLVLKEGESKEITFQIVGSEEADMAQGKISNKSPFGKALFGKKKGDNVSFKTPNGQVDYRIINVS</sequence>
<name>A0A0G0AV19_9BACT</name>
<dbReference type="GO" id="GO:0003677">
    <property type="term" value="F:DNA binding"/>
    <property type="evidence" value="ECO:0007669"/>
    <property type="project" value="UniProtKB-UniRule"/>
</dbReference>
<dbReference type="PROSITE" id="PS00829">
    <property type="entry name" value="GREAB_1"/>
    <property type="match status" value="1"/>
</dbReference>
<dbReference type="InterPro" id="IPR023459">
    <property type="entry name" value="Tscrpt_elong_fac_GreA/B_fam"/>
</dbReference>
<dbReference type="InterPro" id="IPR028624">
    <property type="entry name" value="Tscrpt_elong_fac_GreA/B"/>
</dbReference>
<dbReference type="InterPro" id="IPR022691">
    <property type="entry name" value="Tscrpt_elong_fac_GreA/B_N"/>
</dbReference>
<dbReference type="PATRIC" id="fig|1618767.3.peg.161"/>
<evidence type="ECO:0000256" key="6">
    <source>
        <dbReference type="ARBA" id="ARBA00024916"/>
    </source>
</evidence>
<evidence type="ECO:0000259" key="10">
    <source>
        <dbReference type="Pfam" id="PF01272"/>
    </source>
</evidence>
<dbReference type="NCBIfam" id="NF001263">
    <property type="entry name" value="PRK00226.1-4"/>
    <property type="match status" value="1"/>
</dbReference>
<dbReference type="FunFam" id="3.10.50.30:FF:000001">
    <property type="entry name" value="Transcription elongation factor GreA"/>
    <property type="match status" value="1"/>
</dbReference>
<keyword evidence="12" id="KW-0251">Elongation factor</keyword>
<evidence type="ECO:0000256" key="8">
    <source>
        <dbReference type="HAMAP-Rule" id="MF_00105"/>
    </source>
</evidence>
<evidence type="ECO:0000259" key="11">
    <source>
        <dbReference type="Pfam" id="PF03449"/>
    </source>
</evidence>
<dbReference type="SUPFAM" id="SSF46557">
    <property type="entry name" value="GreA transcript cleavage protein, N-terminal domain"/>
    <property type="match status" value="1"/>
</dbReference>
<dbReference type="Gene3D" id="3.10.50.30">
    <property type="entry name" value="Transcription elongation factor, GreA/GreB, C-terminal domain"/>
    <property type="match status" value="1"/>
</dbReference>
<accession>A0A0G0AV19</accession>
<evidence type="ECO:0000256" key="3">
    <source>
        <dbReference type="ARBA" id="ARBA00023015"/>
    </source>
</evidence>
<dbReference type="HAMAP" id="MF_00105">
    <property type="entry name" value="GreA_GreB"/>
    <property type="match status" value="1"/>
</dbReference>
<dbReference type="AlphaFoldDB" id="A0A0G0AV19"/>
<feature type="domain" description="Transcription elongation factor GreA/GreB C-terminal" evidence="10">
    <location>
        <begin position="83"/>
        <end position="155"/>
    </location>
</feature>
<proteinExistence type="inferred from homology"/>
<gene>
    <name evidence="8" type="primary">greA</name>
    <name evidence="12" type="ORF">UR19_C0002G0046</name>
</gene>
<evidence type="ECO:0000256" key="4">
    <source>
        <dbReference type="ARBA" id="ARBA00023125"/>
    </source>
</evidence>